<dbReference type="SUPFAM" id="SSF56672">
    <property type="entry name" value="DNA/RNA polymerases"/>
    <property type="match status" value="1"/>
</dbReference>
<dbReference type="Pfam" id="PF00078">
    <property type="entry name" value="RVT_1"/>
    <property type="match status" value="1"/>
</dbReference>
<dbReference type="Proteomes" id="UP000219338">
    <property type="component" value="Unassembled WGS sequence"/>
</dbReference>
<dbReference type="EMBL" id="FUEG01000004">
    <property type="protein sequence ID" value="SJL03648.1"/>
    <property type="molecule type" value="Genomic_DNA"/>
</dbReference>
<evidence type="ECO:0000313" key="2">
    <source>
        <dbReference type="EMBL" id="SJL03648.1"/>
    </source>
</evidence>
<keyword evidence="3" id="KW-1185">Reference proteome</keyword>
<dbReference type="InterPro" id="IPR043128">
    <property type="entry name" value="Rev_trsase/Diguanyl_cyclase"/>
</dbReference>
<accession>A0A284R4M2</accession>
<evidence type="ECO:0000259" key="1">
    <source>
        <dbReference type="PROSITE" id="PS50878"/>
    </source>
</evidence>
<gene>
    <name evidence="2" type="ORF">ARMOST_07005</name>
</gene>
<dbReference type="Gene3D" id="3.10.10.10">
    <property type="entry name" value="HIV Type 1 Reverse Transcriptase, subunit A, domain 1"/>
    <property type="match status" value="1"/>
</dbReference>
<dbReference type="CDD" id="cd01647">
    <property type="entry name" value="RT_LTR"/>
    <property type="match status" value="1"/>
</dbReference>
<feature type="domain" description="Reverse transcriptase" evidence="1">
    <location>
        <begin position="1"/>
        <end position="154"/>
    </location>
</feature>
<dbReference type="PANTHER" id="PTHR24559:SF444">
    <property type="entry name" value="REVERSE TRANSCRIPTASE DOMAIN-CONTAINING PROTEIN"/>
    <property type="match status" value="1"/>
</dbReference>
<sequence length="154" mass="18138">MASQKNGKLCPVQDYRKLNEMTIKNCYSLPLISELMDKLGSTKYFTKLDVRCGYNNVCIKKDDKWKATFRTNHGLFEPTIMFFGLTNSPATFQWMMNDIFKDLITTSRVTVYLDNILIFLKTLEEHQKITHCVLKLLRKYKLFLKAEKCEFEVL</sequence>
<organism evidence="2 3">
    <name type="scientific">Armillaria ostoyae</name>
    <name type="common">Armillaria root rot fungus</name>
    <dbReference type="NCBI Taxonomy" id="47428"/>
    <lineage>
        <taxon>Eukaryota</taxon>
        <taxon>Fungi</taxon>
        <taxon>Dikarya</taxon>
        <taxon>Basidiomycota</taxon>
        <taxon>Agaricomycotina</taxon>
        <taxon>Agaricomycetes</taxon>
        <taxon>Agaricomycetidae</taxon>
        <taxon>Agaricales</taxon>
        <taxon>Marasmiineae</taxon>
        <taxon>Physalacriaceae</taxon>
        <taxon>Armillaria</taxon>
    </lineage>
</organism>
<protein>
    <recommendedName>
        <fullName evidence="1">Reverse transcriptase domain-containing protein</fullName>
    </recommendedName>
</protein>
<dbReference type="Gene3D" id="3.30.70.270">
    <property type="match status" value="1"/>
</dbReference>
<evidence type="ECO:0000313" key="3">
    <source>
        <dbReference type="Proteomes" id="UP000219338"/>
    </source>
</evidence>
<reference evidence="3" key="1">
    <citation type="journal article" date="2017" name="Nat. Ecol. Evol.">
        <title>Genome expansion and lineage-specific genetic innovations in the forest pathogenic fungi Armillaria.</title>
        <authorList>
            <person name="Sipos G."/>
            <person name="Prasanna A.N."/>
            <person name="Walter M.C."/>
            <person name="O'Connor E."/>
            <person name="Balint B."/>
            <person name="Krizsan K."/>
            <person name="Kiss B."/>
            <person name="Hess J."/>
            <person name="Varga T."/>
            <person name="Slot J."/>
            <person name="Riley R."/>
            <person name="Boka B."/>
            <person name="Rigling D."/>
            <person name="Barry K."/>
            <person name="Lee J."/>
            <person name="Mihaltcheva S."/>
            <person name="LaButti K."/>
            <person name="Lipzen A."/>
            <person name="Waldron R."/>
            <person name="Moloney N.M."/>
            <person name="Sperisen C."/>
            <person name="Kredics L."/>
            <person name="Vagvoelgyi C."/>
            <person name="Patrignani A."/>
            <person name="Fitzpatrick D."/>
            <person name="Nagy I."/>
            <person name="Doyle S."/>
            <person name="Anderson J.B."/>
            <person name="Grigoriev I.V."/>
            <person name="Gueldener U."/>
            <person name="Muensterkoetter M."/>
            <person name="Nagy L.G."/>
        </authorList>
    </citation>
    <scope>NUCLEOTIDE SEQUENCE [LARGE SCALE GENOMIC DNA]</scope>
    <source>
        <strain evidence="3">C18/9</strain>
    </source>
</reference>
<dbReference type="PANTHER" id="PTHR24559">
    <property type="entry name" value="TRANSPOSON TY3-I GAG-POL POLYPROTEIN"/>
    <property type="match status" value="1"/>
</dbReference>
<dbReference type="OrthoDB" id="3250101at2759"/>
<dbReference type="STRING" id="47428.A0A284R4M2"/>
<dbReference type="InterPro" id="IPR043502">
    <property type="entry name" value="DNA/RNA_pol_sf"/>
</dbReference>
<dbReference type="PROSITE" id="PS50878">
    <property type="entry name" value="RT_POL"/>
    <property type="match status" value="1"/>
</dbReference>
<dbReference type="InterPro" id="IPR000477">
    <property type="entry name" value="RT_dom"/>
</dbReference>
<dbReference type="OMA" id="DYCRINE"/>
<dbReference type="AlphaFoldDB" id="A0A284R4M2"/>
<name>A0A284R4M2_ARMOS</name>
<proteinExistence type="predicted"/>
<dbReference type="InterPro" id="IPR053134">
    <property type="entry name" value="RNA-dir_DNA_polymerase"/>
</dbReference>